<feature type="transmembrane region" description="Helical" evidence="5">
    <location>
        <begin position="111"/>
        <end position="129"/>
    </location>
</feature>
<protein>
    <submittedName>
        <fullName evidence="8">Mechanosensitive ion channel family protein</fullName>
    </submittedName>
</protein>
<comment type="subcellular location">
    <subcellularLocation>
        <location evidence="1">Membrane</location>
    </subcellularLocation>
</comment>
<feature type="transmembrane region" description="Helical" evidence="5">
    <location>
        <begin position="79"/>
        <end position="99"/>
    </location>
</feature>
<evidence type="ECO:0000256" key="3">
    <source>
        <dbReference type="ARBA" id="ARBA00022989"/>
    </source>
</evidence>
<evidence type="ECO:0000313" key="10">
    <source>
        <dbReference type="Proteomes" id="UP001209746"/>
    </source>
</evidence>
<proteinExistence type="predicted"/>
<reference evidence="8" key="1">
    <citation type="submission" date="2023-02" db="EMBL/GenBank/DDBJ databases">
        <title>Enrichment on poylsaccharides allowed isolation of novel metabolic and taxonomic groups of Haloarchaea.</title>
        <authorList>
            <person name="Sorokin D.Y."/>
            <person name="Elcheninov A.G."/>
            <person name="Khizhniak T.V."/>
            <person name="Kolganova T.V."/>
            <person name="Kublanov I.V."/>
        </authorList>
    </citation>
    <scope>NUCLEOTIDE SEQUENCE</scope>
    <source>
        <strain evidence="7 9">HArc-curdl5-1</strain>
        <strain evidence="8">HArc-curdl7</strain>
    </source>
</reference>
<dbReference type="Proteomes" id="UP001209746">
    <property type="component" value="Unassembled WGS sequence"/>
</dbReference>
<dbReference type="InterPro" id="IPR010920">
    <property type="entry name" value="LSM_dom_sf"/>
</dbReference>
<dbReference type="InterPro" id="IPR045275">
    <property type="entry name" value="MscS_archaea/bacteria_type"/>
</dbReference>
<dbReference type="GO" id="GO:0008381">
    <property type="term" value="F:mechanosensitive monoatomic ion channel activity"/>
    <property type="evidence" value="ECO:0007669"/>
    <property type="project" value="InterPro"/>
</dbReference>
<evidence type="ECO:0000256" key="1">
    <source>
        <dbReference type="ARBA" id="ARBA00004370"/>
    </source>
</evidence>
<dbReference type="PANTHER" id="PTHR30221:SF20">
    <property type="entry name" value="SMALL-CONDUCTANCE MECHANOSENSITIVE CHANNEL"/>
    <property type="match status" value="1"/>
</dbReference>
<evidence type="ECO:0000313" key="7">
    <source>
        <dbReference type="EMBL" id="MCU4716900.1"/>
    </source>
</evidence>
<dbReference type="EMBL" id="JAOPKD010000001">
    <property type="protein sequence ID" value="MCU4725495.1"/>
    <property type="molecule type" value="Genomic_DNA"/>
</dbReference>
<feature type="domain" description="Mechanosensitive ion channel MscS" evidence="6">
    <location>
        <begin position="205"/>
        <end position="257"/>
    </location>
</feature>
<evidence type="ECO:0000259" key="6">
    <source>
        <dbReference type="Pfam" id="PF00924"/>
    </source>
</evidence>
<dbReference type="EMBL" id="JAOPKC010000001">
    <property type="protein sequence ID" value="MCU4716900.1"/>
    <property type="molecule type" value="Genomic_DNA"/>
</dbReference>
<dbReference type="AlphaFoldDB" id="A0AAE3IBM3"/>
<keyword evidence="9" id="KW-1185">Reference proteome</keyword>
<dbReference type="GO" id="GO:0016020">
    <property type="term" value="C:membrane"/>
    <property type="evidence" value="ECO:0007669"/>
    <property type="project" value="UniProtKB-SubCell"/>
</dbReference>
<keyword evidence="2 5" id="KW-0812">Transmembrane</keyword>
<feature type="transmembrane region" description="Helical" evidence="5">
    <location>
        <begin position="20"/>
        <end position="40"/>
    </location>
</feature>
<keyword evidence="3 5" id="KW-1133">Transmembrane helix</keyword>
<dbReference type="Proteomes" id="UP001208186">
    <property type="component" value="Unassembled WGS sequence"/>
</dbReference>
<dbReference type="Pfam" id="PF00924">
    <property type="entry name" value="MS_channel_2nd"/>
    <property type="match status" value="1"/>
</dbReference>
<evidence type="ECO:0000256" key="2">
    <source>
        <dbReference type="ARBA" id="ARBA00022692"/>
    </source>
</evidence>
<organism evidence="8 10">
    <name type="scientific">Halapricum hydrolyticum</name>
    <dbReference type="NCBI Taxonomy" id="2979991"/>
    <lineage>
        <taxon>Archaea</taxon>
        <taxon>Methanobacteriati</taxon>
        <taxon>Methanobacteriota</taxon>
        <taxon>Stenosarchaea group</taxon>
        <taxon>Halobacteria</taxon>
        <taxon>Halobacteriales</taxon>
        <taxon>Haloarculaceae</taxon>
        <taxon>Halapricum</taxon>
    </lineage>
</organism>
<feature type="transmembrane region" description="Helical" evidence="5">
    <location>
        <begin position="159"/>
        <end position="185"/>
    </location>
</feature>
<dbReference type="InterPro" id="IPR023408">
    <property type="entry name" value="MscS_beta-dom_sf"/>
</dbReference>
<dbReference type="InterPro" id="IPR006685">
    <property type="entry name" value="MscS_channel_2nd"/>
</dbReference>
<dbReference type="SUPFAM" id="SSF50182">
    <property type="entry name" value="Sm-like ribonucleoproteins"/>
    <property type="match status" value="1"/>
</dbReference>
<evidence type="ECO:0000313" key="8">
    <source>
        <dbReference type="EMBL" id="MCU4725495.1"/>
    </source>
</evidence>
<evidence type="ECO:0000313" key="9">
    <source>
        <dbReference type="Proteomes" id="UP001208186"/>
    </source>
</evidence>
<dbReference type="RefSeq" id="WP_315907660.1">
    <property type="nucleotide sequence ID" value="NZ_JAOPKC010000001.1"/>
</dbReference>
<keyword evidence="4 5" id="KW-0472">Membrane</keyword>
<name>A0AAE3IBM3_9EURY</name>
<sequence length="265" mass="28683">MVLEQFDLPTLIRSLFSERGAVAVAVLVLVIGAIAGYLVWRGTKRFLCRQGIDDAVEGTLFEHTANNVGLSTVGILSQLAALAVYLLSVIVALNIARLVDTEFFWIRFTTLLPRLFVAALAVILGLVVGDKAKLVVSDRLKSVKLPEVSIIPEIVKYSIFYIAALIALGQLGVTTAALLVLLAVYTFGLVFLGGLAFKDLLAAGAAGIYLLLSQPYGIGDEVEIDGTRGIVQEINVFVTHVESDDVEHIIPNQRVLKRGIVRIRE</sequence>
<dbReference type="Gene3D" id="2.30.30.60">
    <property type="match status" value="1"/>
</dbReference>
<evidence type="ECO:0000256" key="5">
    <source>
        <dbReference type="SAM" id="Phobius"/>
    </source>
</evidence>
<accession>A0AAE3IBM3</accession>
<dbReference type="PANTHER" id="PTHR30221">
    <property type="entry name" value="SMALL-CONDUCTANCE MECHANOSENSITIVE CHANNEL"/>
    <property type="match status" value="1"/>
</dbReference>
<gene>
    <name evidence="8" type="ORF">OB914_00695</name>
    <name evidence="7" type="ORF">OB916_02325</name>
</gene>
<comment type="caution">
    <text evidence="8">The sequence shown here is derived from an EMBL/GenBank/DDBJ whole genome shotgun (WGS) entry which is preliminary data.</text>
</comment>
<dbReference type="Gene3D" id="1.10.287.1260">
    <property type="match status" value="1"/>
</dbReference>
<evidence type="ECO:0000256" key="4">
    <source>
        <dbReference type="ARBA" id="ARBA00023136"/>
    </source>
</evidence>